<organism evidence="2 3">
    <name type="scientific">Lomentospora prolificans</name>
    <dbReference type="NCBI Taxonomy" id="41688"/>
    <lineage>
        <taxon>Eukaryota</taxon>
        <taxon>Fungi</taxon>
        <taxon>Dikarya</taxon>
        <taxon>Ascomycota</taxon>
        <taxon>Pezizomycotina</taxon>
        <taxon>Sordariomycetes</taxon>
        <taxon>Hypocreomycetidae</taxon>
        <taxon>Microascales</taxon>
        <taxon>Microascaceae</taxon>
        <taxon>Lomentospora</taxon>
    </lineage>
</organism>
<sequence>MANAPQLAFKDIYGHGTTVRKDTFYNNQAAEIQTMADVTDKETEGINLRPWLNKLSYDAITNVFWPQTYRSLDRGNDDCIAKPSAGTLTTVNAMHTFHTGAAHSVLIDPYLPSAMTLRLKSPPPEPDLFSNLPTVPTERDPAYVRP</sequence>
<gene>
    <name evidence="2" type="ORF">jhhlp_008236</name>
</gene>
<comment type="caution">
    <text evidence="2">The sequence shown here is derived from an EMBL/GenBank/DDBJ whole genome shotgun (WGS) entry which is preliminary data.</text>
</comment>
<dbReference type="AlphaFoldDB" id="A0A2N3MXG9"/>
<name>A0A2N3MXG9_9PEZI</name>
<feature type="region of interest" description="Disordered" evidence="1">
    <location>
        <begin position="122"/>
        <end position="146"/>
    </location>
</feature>
<dbReference type="Proteomes" id="UP000233524">
    <property type="component" value="Unassembled WGS sequence"/>
</dbReference>
<accession>A0A2N3MXG9</accession>
<dbReference type="InParanoid" id="A0A2N3MXG9"/>
<protein>
    <submittedName>
        <fullName evidence="2">Uncharacterized protein</fullName>
    </submittedName>
</protein>
<feature type="compositionally biased region" description="Basic and acidic residues" evidence="1">
    <location>
        <begin position="137"/>
        <end position="146"/>
    </location>
</feature>
<dbReference type="OrthoDB" id="2789670at2759"/>
<dbReference type="STRING" id="41688.A0A2N3MXG9"/>
<dbReference type="VEuPathDB" id="FungiDB:jhhlp_008236"/>
<dbReference type="EMBL" id="NLAX01001623">
    <property type="protein sequence ID" value="PKS04872.1"/>
    <property type="molecule type" value="Genomic_DNA"/>
</dbReference>
<reference evidence="2 3" key="1">
    <citation type="journal article" date="2017" name="G3 (Bethesda)">
        <title>First Draft Genome Sequence of the Pathogenic Fungus Lomentospora prolificans (Formerly Scedosporium prolificans).</title>
        <authorList>
            <person name="Luo R."/>
            <person name="Zimin A."/>
            <person name="Workman R."/>
            <person name="Fan Y."/>
            <person name="Pertea G."/>
            <person name="Grossman N."/>
            <person name="Wear M.P."/>
            <person name="Jia B."/>
            <person name="Miller H."/>
            <person name="Casadevall A."/>
            <person name="Timp W."/>
            <person name="Zhang S.X."/>
            <person name="Salzberg S.L."/>
        </authorList>
    </citation>
    <scope>NUCLEOTIDE SEQUENCE [LARGE SCALE GENOMIC DNA]</scope>
    <source>
        <strain evidence="2 3">JHH-5317</strain>
    </source>
</reference>
<evidence type="ECO:0000313" key="3">
    <source>
        <dbReference type="Proteomes" id="UP000233524"/>
    </source>
</evidence>
<evidence type="ECO:0000256" key="1">
    <source>
        <dbReference type="SAM" id="MobiDB-lite"/>
    </source>
</evidence>
<proteinExistence type="predicted"/>
<evidence type="ECO:0000313" key="2">
    <source>
        <dbReference type="EMBL" id="PKS04872.1"/>
    </source>
</evidence>
<keyword evidence="3" id="KW-1185">Reference proteome</keyword>